<dbReference type="Pfam" id="PF00672">
    <property type="entry name" value="HAMP"/>
    <property type="match status" value="1"/>
</dbReference>
<accession>A0A5F1YIH5</accession>
<dbReference type="InterPro" id="IPR050697">
    <property type="entry name" value="Adenylyl/Guanylyl_Cyclase_3/4"/>
</dbReference>
<dbReference type="PANTHER" id="PTHR43081">
    <property type="entry name" value="ADENYLATE CYCLASE, TERMINAL-DIFFERENTIATION SPECIFIC-RELATED"/>
    <property type="match status" value="1"/>
</dbReference>
<dbReference type="InterPro" id="IPR001054">
    <property type="entry name" value="A/G_cyclase"/>
</dbReference>
<protein>
    <submittedName>
        <fullName evidence="10">HAMP domain-containing protein</fullName>
    </submittedName>
</protein>
<dbReference type="Proteomes" id="UP000298277">
    <property type="component" value="Unassembled WGS sequence"/>
</dbReference>
<dbReference type="SUPFAM" id="SSF55073">
    <property type="entry name" value="Nucleotide cyclase"/>
    <property type="match status" value="1"/>
</dbReference>
<dbReference type="PROSITE" id="PS50125">
    <property type="entry name" value="GUANYLATE_CYCLASE_2"/>
    <property type="match status" value="1"/>
</dbReference>
<dbReference type="AlphaFoldDB" id="A0A5F1YIH5"/>
<evidence type="ECO:0000256" key="1">
    <source>
        <dbReference type="ARBA" id="ARBA00004196"/>
    </source>
</evidence>
<dbReference type="CDD" id="cd07302">
    <property type="entry name" value="CHD"/>
    <property type="match status" value="1"/>
</dbReference>
<dbReference type="Gene3D" id="6.10.340.10">
    <property type="match status" value="1"/>
</dbReference>
<evidence type="ECO:0000256" key="6">
    <source>
        <dbReference type="ARBA" id="ARBA00023136"/>
    </source>
</evidence>
<dbReference type="InterPro" id="IPR029787">
    <property type="entry name" value="Nucleotide_cyclase"/>
</dbReference>
<dbReference type="Gene3D" id="3.30.70.1230">
    <property type="entry name" value="Nucleotide cyclase"/>
    <property type="match status" value="1"/>
</dbReference>
<comment type="caution">
    <text evidence="10">The sequence shown here is derived from an EMBL/GenBank/DDBJ whole genome shotgun (WGS) entry which is preliminary data.</text>
</comment>
<keyword evidence="5 7" id="KW-1133">Transmembrane helix</keyword>
<dbReference type="PANTHER" id="PTHR43081:SF1">
    <property type="entry name" value="ADENYLATE CYCLASE, TERMINAL-DIFFERENTIATION SPECIFIC"/>
    <property type="match status" value="1"/>
</dbReference>
<evidence type="ECO:0000259" key="8">
    <source>
        <dbReference type="PROSITE" id="PS50125"/>
    </source>
</evidence>
<dbReference type="GO" id="GO:0004016">
    <property type="term" value="F:adenylate cyclase activity"/>
    <property type="evidence" value="ECO:0007669"/>
    <property type="project" value="UniProtKB-ARBA"/>
</dbReference>
<evidence type="ECO:0000259" key="9">
    <source>
        <dbReference type="PROSITE" id="PS50885"/>
    </source>
</evidence>
<feature type="transmembrane region" description="Helical" evidence="7">
    <location>
        <begin position="449"/>
        <end position="467"/>
    </location>
</feature>
<keyword evidence="11" id="KW-1185">Reference proteome</keyword>
<comment type="similarity">
    <text evidence="2">Belongs to the adenylyl cyclase class-3 family.</text>
</comment>
<keyword evidence="3" id="KW-1003">Cell membrane</keyword>
<dbReference type="GO" id="GO:0035556">
    <property type="term" value="P:intracellular signal transduction"/>
    <property type="evidence" value="ECO:0007669"/>
    <property type="project" value="InterPro"/>
</dbReference>
<dbReference type="Pfam" id="PF00211">
    <property type="entry name" value="Guanylate_cyc"/>
    <property type="match status" value="1"/>
</dbReference>
<dbReference type="GO" id="GO:0016020">
    <property type="term" value="C:membrane"/>
    <property type="evidence" value="ECO:0007669"/>
    <property type="project" value="InterPro"/>
</dbReference>
<feature type="domain" description="HAMP" evidence="9">
    <location>
        <begin position="468"/>
        <end position="520"/>
    </location>
</feature>
<feature type="transmembrane region" description="Helical" evidence="7">
    <location>
        <begin position="180"/>
        <end position="203"/>
    </location>
</feature>
<evidence type="ECO:0000256" key="3">
    <source>
        <dbReference type="ARBA" id="ARBA00022475"/>
    </source>
</evidence>
<feature type="domain" description="Guanylate cyclase" evidence="8">
    <location>
        <begin position="552"/>
        <end position="684"/>
    </location>
</feature>
<gene>
    <name evidence="10" type="ORF">EHQ17_08910</name>
</gene>
<proteinExistence type="inferred from homology"/>
<evidence type="ECO:0000313" key="10">
    <source>
        <dbReference type="EMBL" id="TGK34706.1"/>
    </source>
</evidence>
<reference evidence="10" key="1">
    <citation type="journal article" date="2019" name="PLoS Negl. Trop. Dis.">
        <title>Revisiting the worldwide diversity of Leptospira species in the environment.</title>
        <authorList>
            <person name="Vincent A.T."/>
            <person name="Schiettekatte O."/>
            <person name="Bourhy P."/>
            <person name="Veyrier F.J."/>
            <person name="Picardeau M."/>
        </authorList>
    </citation>
    <scope>NUCLEOTIDE SEQUENCE [LARGE SCALE GENOMIC DNA]</scope>
    <source>
        <strain evidence="10">201800299</strain>
    </source>
</reference>
<dbReference type="CDD" id="cd18774">
    <property type="entry name" value="PDC2_HK_sensor"/>
    <property type="match status" value="1"/>
</dbReference>
<dbReference type="SMART" id="SM00304">
    <property type="entry name" value="HAMP"/>
    <property type="match status" value="1"/>
</dbReference>
<dbReference type="InterPro" id="IPR003660">
    <property type="entry name" value="HAMP_dom"/>
</dbReference>
<evidence type="ECO:0000313" key="11">
    <source>
        <dbReference type="Proteomes" id="UP000298277"/>
    </source>
</evidence>
<evidence type="ECO:0000256" key="4">
    <source>
        <dbReference type="ARBA" id="ARBA00022692"/>
    </source>
</evidence>
<name>A0A5F1YIH5_9LEPT</name>
<dbReference type="GO" id="GO:0006171">
    <property type="term" value="P:cAMP biosynthetic process"/>
    <property type="evidence" value="ECO:0007669"/>
    <property type="project" value="TreeGrafter"/>
</dbReference>
<comment type="subcellular location">
    <subcellularLocation>
        <location evidence="1">Cell envelope</location>
    </subcellularLocation>
</comment>
<keyword evidence="6 7" id="KW-0472">Membrane</keyword>
<dbReference type="OrthoDB" id="9806704at2"/>
<dbReference type="SMART" id="SM00044">
    <property type="entry name" value="CYCc"/>
    <property type="match status" value="1"/>
</dbReference>
<dbReference type="SUPFAM" id="SSF158472">
    <property type="entry name" value="HAMP domain-like"/>
    <property type="match status" value="1"/>
</dbReference>
<keyword evidence="4 7" id="KW-0812">Transmembrane</keyword>
<dbReference type="FunFam" id="3.30.70.1230:FF:000016">
    <property type="entry name" value="Adenylate/guanylate cyclase domain-containing protein"/>
    <property type="match status" value="1"/>
</dbReference>
<organism evidence="10 11">
    <name type="scientific">Leptospira gomenensis</name>
    <dbReference type="NCBI Taxonomy" id="2484974"/>
    <lineage>
        <taxon>Bacteria</taxon>
        <taxon>Pseudomonadati</taxon>
        <taxon>Spirochaetota</taxon>
        <taxon>Spirochaetia</taxon>
        <taxon>Leptospirales</taxon>
        <taxon>Leptospiraceae</taxon>
        <taxon>Leptospira</taxon>
    </lineage>
</organism>
<dbReference type="PROSITE" id="PS50885">
    <property type="entry name" value="HAMP"/>
    <property type="match status" value="1"/>
</dbReference>
<evidence type="ECO:0000256" key="5">
    <source>
        <dbReference type="ARBA" id="ARBA00022989"/>
    </source>
</evidence>
<evidence type="ECO:0000256" key="7">
    <source>
        <dbReference type="SAM" id="Phobius"/>
    </source>
</evidence>
<sequence>MTGEKSHSFFSRIKENRERMSRLLDRFKKKSVKRIYWETLPDLSSVGEDADLLIRTLISRKLEDGVRETVFCLPAKKADALKKSHDFLTLVRGLKHAGFSISSADSEKILSGNVESSEKFFRFLQNRSETSAVQVWTSESGHGEIESKYYNYLKHEKNSGTYDSGGETFRPSRFTIRVKLLSIVSAIIVISMGLMITMATYFFRKYSEILIQEYNLSLARMTGLQLSGQLKESTRKIQDFRPSEAERFFRVNPNAVSYVKFGSKPGENSKKIVSLFWNLKFLKTNSISGAPDPETLKTALEKASPRLSGTLEVLNVSSEFGFPAVAVFIPEANGSEIAGLVFSAAEFLDSFLSVRQTDFFQMIVVDSAGNLIAHSNDKEAVSGKDYKKHPLVEIMLRSPSDNGSQRFDFEDREVLGSYQQLEVGSLGVISTLDADLAFEAVYKIRRQNLLILVSVLSVAFFVIFIFSRSLTIPIIQLLSATKKVEQGNYAVDIRPSTHDEVGVLTNSFLRMARGLEEREKIKNTFGKFVNKEIAERALSSDLKLGGENREVTVFFSDLRNFTGMSERMKPEEVVEFLNQYFTEMVECIYLTQGIVDKFIGDAIMAHWGALLHDGHEPKNAINAALLMRRALIEFNRKGEEMGRPFTRFGCGINSGPVIVGQIGSEKKLEFTVIGDTVNLASRIEYLNKEFGTDILIAESTYELAKDHFHFVQLPPVWIRGKEKPQIIYAVLGWKDDQDCPKSLEELRTLCGIPDPESPSKSLV</sequence>
<dbReference type="GO" id="GO:0030313">
    <property type="term" value="C:cell envelope"/>
    <property type="evidence" value="ECO:0007669"/>
    <property type="project" value="UniProtKB-SubCell"/>
</dbReference>
<evidence type="ECO:0000256" key="2">
    <source>
        <dbReference type="ARBA" id="ARBA00005381"/>
    </source>
</evidence>
<dbReference type="CDD" id="cd06225">
    <property type="entry name" value="HAMP"/>
    <property type="match status" value="1"/>
</dbReference>
<dbReference type="EMBL" id="RQFA01000037">
    <property type="protein sequence ID" value="TGK34706.1"/>
    <property type="molecule type" value="Genomic_DNA"/>
</dbReference>